<organism evidence="1 2">
    <name type="scientific">Myroides profundi</name>
    <dbReference type="NCBI Taxonomy" id="480520"/>
    <lineage>
        <taxon>Bacteria</taxon>
        <taxon>Pseudomonadati</taxon>
        <taxon>Bacteroidota</taxon>
        <taxon>Flavobacteriia</taxon>
        <taxon>Flavobacteriales</taxon>
        <taxon>Flavobacteriaceae</taxon>
        <taxon>Myroides</taxon>
    </lineage>
</organism>
<evidence type="ECO:0000313" key="1">
    <source>
        <dbReference type="EMBL" id="SEQ23223.1"/>
    </source>
</evidence>
<sequence>MKKIKIIVALLAITGGFVLNQQARAQKLGYVCDQSSDRTCQIGDIISNGEAERVSIPTEPKFPDPH</sequence>
<accession>A0AAJ4W1J2</accession>
<dbReference type="Proteomes" id="UP000183496">
    <property type="component" value="Unassembled WGS sequence"/>
</dbReference>
<name>A0AAJ4W1J2_MYRPR</name>
<gene>
    <name evidence="1" type="ORF">SAMN04488089_102127</name>
</gene>
<dbReference type="KEGG" id="mpw:MPR_1631"/>
<keyword evidence="2" id="KW-1185">Reference proteome</keyword>
<proteinExistence type="predicted"/>
<dbReference type="RefSeq" id="WP_041891280.1">
    <property type="nucleotide sequence ID" value="NZ_CP010817.1"/>
</dbReference>
<evidence type="ECO:0000313" key="2">
    <source>
        <dbReference type="Proteomes" id="UP000183496"/>
    </source>
</evidence>
<dbReference type="AlphaFoldDB" id="A0AAJ4W1J2"/>
<comment type="caution">
    <text evidence="1">The sequence shown here is derived from an EMBL/GenBank/DDBJ whole genome shotgun (WGS) entry which is preliminary data.</text>
</comment>
<dbReference type="EMBL" id="FOFY01000002">
    <property type="protein sequence ID" value="SEQ23223.1"/>
    <property type="molecule type" value="Genomic_DNA"/>
</dbReference>
<reference evidence="1 2" key="1">
    <citation type="submission" date="2016-10" db="EMBL/GenBank/DDBJ databases">
        <authorList>
            <person name="Varghese N."/>
            <person name="Submissions S."/>
        </authorList>
    </citation>
    <scope>NUCLEOTIDE SEQUENCE [LARGE SCALE GENOMIC DNA]</scope>
    <source>
        <strain evidence="2">DSM 19823 / KCTC 23066 / CCTCC M 208030 / D25</strain>
    </source>
</reference>
<protein>
    <submittedName>
        <fullName evidence="1">Uncharacterized protein</fullName>
    </submittedName>
</protein>